<organism evidence="1 2">
    <name type="scientific">Ktedonospora formicarum</name>
    <dbReference type="NCBI Taxonomy" id="2778364"/>
    <lineage>
        <taxon>Bacteria</taxon>
        <taxon>Bacillati</taxon>
        <taxon>Chloroflexota</taxon>
        <taxon>Ktedonobacteria</taxon>
        <taxon>Ktedonobacterales</taxon>
        <taxon>Ktedonobacteraceae</taxon>
        <taxon>Ktedonospora</taxon>
    </lineage>
</organism>
<reference evidence="1" key="1">
    <citation type="submission" date="2020-10" db="EMBL/GenBank/DDBJ databases">
        <title>Taxonomic study of unclassified bacteria belonging to the class Ktedonobacteria.</title>
        <authorList>
            <person name="Yabe S."/>
            <person name="Wang C.M."/>
            <person name="Zheng Y."/>
            <person name="Sakai Y."/>
            <person name="Cavaletti L."/>
            <person name="Monciardini P."/>
            <person name="Donadio S."/>
        </authorList>
    </citation>
    <scope>NUCLEOTIDE SEQUENCE</scope>
    <source>
        <strain evidence="1">SOSP1-1</strain>
    </source>
</reference>
<dbReference type="AlphaFoldDB" id="A0A8J3I7L6"/>
<evidence type="ECO:0000313" key="1">
    <source>
        <dbReference type="EMBL" id="GHO48330.1"/>
    </source>
</evidence>
<dbReference type="Proteomes" id="UP000612362">
    <property type="component" value="Unassembled WGS sequence"/>
</dbReference>
<sequence length="97" mass="10479">MQPDPKGMVLKLPPVRDGKVYHIVSRPRRRKGKEAGGALVLTRYGTCEVTRTGQAGTRCGLGRRLEDTVEGVCTVGKEEIVRGPFGGSSWRGSPVSK</sequence>
<dbReference type="EMBL" id="BNJF01000004">
    <property type="protein sequence ID" value="GHO48330.1"/>
    <property type="molecule type" value="Genomic_DNA"/>
</dbReference>
<evidence type="ECO:0000313" key="2">
    <source>
        <dbReference type="Proteomes" id="UP000612362"/>
    </source>
</evidence>
<protein>
    <submittedName>
        <fullName evidence="1">Uncharacterized protein</fullName>
    </submittedName>
</protein>
<gene>
    <name evidence="1" type="ORF">KSX_64930</name>
</gene>
<comment type="caution">
    <text evidence="1">The sequence shown here is derived from an EMBL/GenBank/DDBJ whole genome shotgun (WGS) entry which is preliminary data.</text>
</comment>
<proteinExistence type="predicted"/>
<keyword evidence="2" id="KW-1185">Reference proteome</keyword>
<accession>A0A8J3I7L6</accession>
<name>A0A8J3I7L6_9CHLR</name>